<feature type="domain" description="Sulfotransferase" evidence="3">
    <location>
        <begin position="5"/>
        <end position="260"/>
    </location>
</feature>
<evidence type="ECO:0000259" key="3">
    <source>
        <dbReference type="Pfam" id="PF00685"/>
    </source>
</evidence>
<dbReference type="InterPro" id="IPR027417">
    <property type="entry name" value="P-loop_NTPase"/>
</dbReference>
<evidence type="ECO:0000256" key="2">
    <source>
        <dbReference type="ARBA" id="ARBA00023180"/>
    </source>
</evidence>
<protein>
    <submittedName>
        <fullName evidence="4">Unannotated protein</fullName>
    </submittedName>
</protein>
<organism evidence="4">
    <name type="scientific">freshwater metagenome</name>
    <dbReference type="NCBI Taxonomy" id="449393"/>
    <lineage>
        <taxon>unclassified sequences</taxon>
        <taxon>metagenomes</taxon>
        <taxon>ecological metagenomes</taxon>
    </lineage>
</organism>
<dbReference type="EMBL" id="CAEZTN010000030">
    <property type="protein sequence ID" value="CAB4574237.1"/>
    <property type="molecule type" value="Genomic_DNA"/>
</dbReference>
<dbReference type="SUPFAM" id="SSF52540">
    <property type="entry name" value="P-loop containing nucleoside triphosphate hydrolases"/>
    <property type="match status" value="1"/>
</dbReference>
<dbReference type="GO" id="GO:0008146">
    <property type="term" value="F:sulfotransferase activity"/>
    <property type="evidence" value="ECO:0007669"/>
    <property type="project" value="InterPro"/>
</dbReference>
<dbReference type="PANTHER" id="PTHR10605">
    <property type="entry name" value="HEPARAN SULFATE SULFOTRANSFERASE"/>
    <property type="match status" value="1"/>
</dbReference>
<evidence type="ECO:0000256" key="1">
    <source>
        <dbReference type="ARBA" id="ARBA00022679"/>
    </source>
</evidence>
<reference evidence="4" key="1">
    <citation type="submission" date="2020-05" db="EMBL/GenBank/DDBJ databases">
        <authorList>
            <person name="Chiriac C."/>
            <person name="Salcher M."/>
            <person name="Ghai R."/>
            <person name="Kavagutti S V."/>
        </authorList>
    </citation>
    <scope>NUCLEOTIDE SEQUENCE</scope>
</reference>
<dbReference type="PANTHER" id="PTHR10605:SF56">
    <property type="entry name" value="BIFUNCTIONAL HEPARAN SULFATE N-DEACETYLASE_N-SULFOTRANSFERASE"/>
    <property type="match status" value="1"/>
</dbReference>
<keyword evidence="2" id="KW-0325">Glycoprotein</keyword>
<evidence type="ECO:0000313" key="4">
    <source>
        <dbReference type="EMBL" id="CAB4574237.1"/>
    </source>
</evidence>
<dbReference type="InterPro" id="IPR000863">
    <property type="entry name" value="Sulfotransferase_dom"/>
</dbReference>
<proteinExistence type="predicted"/>
<dbReference type="InterPro" id="IPR037359">
    <property type="entry name" value="NST/OST"/>
</dbReference>
<gene>
    <name evidence="4" type="ORF">UFOPK1689_00881</name>
</gene>
<dbReference type="AlphaFoldDB" id="A0A6J6EDI7"/>
<accession>A0A6J6EDI7</accession>
<keyword evidence="1" id="KW-0808">Transferase</keyword>
<dbReference type="Pfam" id="PF00685">
    <property type="entry name" value="Sulfotransfer_1"/>
    <property type="match status" value="1"/>
</dbReference>
<name>A0A6J6EDI7_9ZZZZ</name>
<dbReference type="Gene3D" id="3.40.50.300">
    <property type="entry name" value="P-loop containing nucleotide triphosphate hydrolases"/>
    <property type="match status" value="1"/>
</dbReference>
<sequence>MSTLDFLIVGAQKSGSTSLRAFLEEHEKEIFILNRELHFWNRGGQYKDGAGLDGYLKNFSEAKPQQIKGEKSPSYLVSQEAPGRIHKHFPEVKIIAILRNPIDRAYSAYWHGRRVGAIETSTTFGEAVRNHKVNQGKPYGDVVTAGFYSEQISRYLNYFPIEQIHVLSFESTLTQANDELQGVLRFLLPHSTIANQESQLAFPKRNVARASRFPKLNEAIFKSKLLSYSTKSRISKKSLVDLKVPEMLEDDRKFLQEIYAGENQALQSILGKNFAWNI</sequence>